<evidence type="ECO:0000313" key="5">
    <source>
        <dbReference type="Proteomes" id="UP001082899"/>
    </source>
</evidence>
<dbReference type="EMBL" id="JAPMXC010000001">
    <property type="protein sequence ID" value="MCY0386306.1"/>
    <property type="molecule type" value="Genomic_DNA"/>
</dbReference>
<dbReference type="PANTHER" id="PTHR35089:SF1">
    <property type="entry name" value="CHAPERONE PROTEIN SKP"/>
    <property type="match status" value="1"/>
</dbReference>
<dbReference type="InterPro" id="IPR005632">
    <property type="entry name" value="Chaperone_Skp"/>
</dbReference>
<dbReference type="PANTHER" id="PTHR35089">
    <property type="entry name" value="CHAPERONE PROTEIN SKP"/>
    <property type="match status" value="1"/>
</dbReference>
<proteinExistence type="inferred from homology"/>
<comment type="caution">
    <text evidence="4">The sequence shown here is derived from an EMBL/GenBank/DDBJ whole genome shotgun (WGS) entry which is preliminary data.</text>
</comment>
<sequence>MPHAKVGRTTSAAACLLLGLWLAAPLAHAQEHIAAVNSDRILRESAPAKVAMARIEQEFAKRKADIDNGTAKLRALSEKMDRDGASMSDAERSKQQLLLSQMDLDLQRKRREFGEDFNQRRNEELQSVLDRANRAIRQIAEQNKYDLIVQEAVYVNPRIDITDKVLKLLATSGN</sequence>
<reference evidence="4" key="1">
    <citation type="submission" date="2022-11" db="EMBL/GenBank/DDBJ databases">
        <title>Robbsia betulipollinis sp. nov., isolated from pollen of birch (Betula pendula).</title>
        <authorList>
            <person name="Shi H."/>
            <person name="Ambika Manirajan B."/>
            <person name="Ratering S."/>
            <person name="Geissler-Plaum R."/>
            <person name="Schnell S."/>
        </authorList>
    </citation>
    <scope>NUCLEOTIDE SEQUENCE</scope>
    <source>
        <strain evidence="4">Bb-Pol-6</strain>
    </source>
</reference>
<evidence type="ECO:0000313" key="4">
    <source>
        <dbReference type="EMBL" id="MCY0386306.1"/>
    </source>
</evidence>
<accession>A0ABT3ZIG0</accession>
<dbReference type="SUPFAM" id="SSF111384">
    <property type="entry name" value="OmpH-like"/>
    <property type="match status" value="1"/>
</dbReference>
<dbReference type="Pfam" id="PF03938">
    <property type="entry name" value="OmpH"/>
    <property type="match status" value="1"/>
</dbReference>
<dbReference type="InterPro" id="IPR024930">
    <property type="entry name" value="Skp_dom_sf"/>
</dbReference>
<evidence type="ECO:0000256" key="3">
    <source>
        <dbReference type="SAM" id="SignalP"/>
    </source>
</evidence>
<name>A0ABT3ZIG0_9BURK</name>
<comment type="similarity">
    <text evidence="2">Belongs to the skp family.</text>
</comment>
<feature type="chain" id="PRO_5045917292" evidence="3">
    <location>
        <begin position="30"/>
        <end position="174"/>
    </location>
</feature>
<gene>
    <name evidence="4" type="ORF">OVY01_03400</name>
</gene>
<keyword evidence="1 3" id="KW-0732">Signal</keyword>
<dbReference type="Proteomes" id="UP001082899">
    <property type="component" value="Unassembled WGS sequence"/>
</dbReference>
<protein>
    <submittedName>
        <fullName evidence="4">OmpH family outer membrane protein</fullName>
    </submittedName>
</protein>
<evidence type="ECO:0000256" key="1">
    <source>
        <dbReference type="ARBA" id="ARBA00022729"/>
    </source>
</evidence>
<organism evidence="4 5">
    <name type="scientific">Robbsia betulipollinis</name>
    <dbReference type="NCBI Taxonomy" id="2981849"/>
    <lineage>
        <taxon>Bacteria</taxon>
        <taxon>Pseudomonadati</taxon>
        <taxon>Pseudomonadota</taxon>
        <taxon>Betaproteobacteria</taxon>
        <taxon>Burkholderiales</taxon>
        <taxon>Burkholderiaceae</taxon>
        <taxon>Robbsia</taxon>
    </lineage>
</organism>
<keyword evidence="5" id="KW-1185">Reference proteome</keyword>
<dbReference type="Gene3D" id="3.30.910.20">
    <property type="entry name" value="Skp domain"/>
    <property type="match status" value="1"/>
</dbReference>
<feature type="signal peptide" evidence="3">
    <location>
        <begin position="1"/>
        <end position="29"/>
    </location>
</feature>
<dbReference type="RefSeq" id="WP_267845650.1">
    <property type="nucleotide sequence ID" value="NZ_JAPMXC010000001.1"/>
</dbReference>
<dbReference type="SMART" id="SM00935">
    <property type="entry name" value="OmpH"/>
    <property type="match status" value="1"/>
</dbReference>
<dbReference type="PIRSF" id="PIRSF002094">
    <property type="entry name" value="OMP26_Skp"/>
    <property type="match status" value="1"/>
</dbReference>
<evidence type="ECO:0000256" key="2">
    <source>
        <dbReference type="PIRNR" id="PIRNR002094"/>
    </source>
</evidence>